<dbReference type="EMBL" id="KN424347">
    <property type="protein sequence ID" value="KHG23258.1"/>
    <property type="molecule type" value="Genomic_DNA"/>
</dbReference>
<name>A0A0B0P959_GOSAR</name>
<protein>
    <submittedName>
        <fullName evidence="1">Uncharacterized protein</fullName>
    </submittedName>
</protein>
<accession>A0A0B0P959</accession>
<proteinExistence type="predicted"/>
<evidence type="ECO:0000313" key="2">
    <source>
        <dbReference type="Proteomes" id="UP000032142"/>
    </source>
</evidence>
<keyword evidence="2" id="KW-1185">Reference proteome</keyword>
<sequence length="34" mass="3488">MEIQYGGTGLAVGICGTQRGAYGGGRTMRRLSGL</sequence>
<evidence type="ECO:0000313" key="1">
    <source>
        <dbReference type="EMBL" id="KHG23258.1"/>
    </source>
</evidence>
<dbReference type="Proteomes" id="UP000032142">
    <property type="component" value="Unassembled WGS sequence"/>
</dbReference>
<organism evidence="1 2">
    <name type="scientific">Gossypium arboreum</name>
    <name type="common">Tree cotton</name>
    <name type="synonym">Gossypium nanking</name>
    <dbReference type="NCBI Taxonomy" id="29729"/>
    <lineage>
        <taxon>Eukaryota</taxon>
        <taxon>Viridiplantae</taxon>
        <taxon>Streptophyta</taxon>
        <taxon>Embryophyta</taxon>
        <taxon>Tracheophyta</taxon>
        <taxon>Spermatophyta</taxon>
        <taxon>Magnoliopsida</taxon>
        <taxon>eudicotyledons</taxon>
        <taxon>Gunneridae</taxon>
        <taxon>Pentapetalae</taxon>
        <taxon>rosids</taxon>
        <taxon>malvids</taxon>
        <taxon>Malvales</taxon>
        <taxon>Malvaceae</taxon>
        <taxon>Malvoideae</taxon>
        <taxon>Gossypium</taxon>
    </lineage>
</organism>
<gene>
    <name evidence="1" type="ORF">F383_30021</name>
</gene>
<dbReference type="AlphaFoldDB" id="A0A0B0P959"/>
<reference evidence="2" key="1">
    <citation type="submission" date="2014-09" db="EMBL/GenBank/DDBJ databases">
        <authorList>
            <person name="Mudge J."/>
            <person name="Ramaraj T."/>
            <person name="Lindquist I.E."/>
            <person name="Bharti A.K."/>
            <person name="Sundararajan A."/>
            <person name="Cameron C.T."/>
            <person name="Woodward J.E."/>
            <person name="May G.D."/>
            <person name="Brubaker C."/>
            <person name="Broadhvest J."/>
            <person name="Wilkins T.A."/>
        </authorList>
    </citation>
    <scope>NUCLEOTIDE SEQUENCE</scope>
    <source>
        <strain evidence="2">cv. AKA8401</strain>
    </source>
</reference>